<dbReference type="SMART" id="SM00063">
    <property type="entry name" value="FRI"/>
    <property type="match status" value="1"/>
</dbReference>
<keyword evidence="5" id="KW-0879">Wnt signaling pathway</keyword>
<evidence type="ECO:0000256" key="1">
    <source>
        <dbReference type="ARBA" id="ARBA00004613"/>
    </source>
</evidence>
<evidence type="ECO:0000256" key="7">
    <source>
        <dbReference type="ARBA" id="ARBA00022782"/>
    </source>
</evidence>
<keyword evidence="6 12" id="KW-0732">Signal</keyword>
<evidence type="ECO:0000259" key="13">
    <source>
        <dbReference type="PROSITE" id="PS50038"/>
    </source>
</evidence>
<dbReference type="InterPro" id="IPR018933">
    <property type="entry name" value="Netrin_module_non-TIMP"/>
</dbReference>
<dbReference type="GO" id="GO:0090090">
    <property type="term" value="P:negative regulation of canonical Wnt signaling pathway"/>
    <property type="evidence" value="ECO:0007669"/>
    <property type="project" value="UniProtKB-ARBA"/>
</dbReference>
<dbReference type="GO" id="GO:0005615">
    <property type="term" value="C:extracellular space"/>
    <property type="evidence" value="ECO:0007669"/>
    <property type="project" value="TreeGrafter"/>
</dbReference>
<sequence length="339" mass="39031">MATVLECSLWRIVCYVFGLSLFVKGLEGGAMCEDITLPMCSSIPYNKTRMPNLLDHSTQENARLAIEQFEELVETNCSDVLVFFLCAMYAPICTYNFGPFGTETVPPCKSVCLRAKAGCEPIMNRYDVSWPEYLSCKDLPVYDKGVCISPAAIVDTMPEDGMDVDTPSPTDDSSQSGVEMSSDDSSFTEPPPIWQSKESGNCIECPYDFSVDRDVFFEKEYEYIIRARVESYMQYTVRDMYTTVIVQEAIKFSGLIIPEGEVQLWSRGNCACPHLDVGREYLVLCYEDLEEGRLLLEPDCTVVLWNNKYIKRITKWDRILRKEQQRRRFERRRRNLYHI</sequence>
<dbReference type="GO" id="GO:0035567">
    <property type="term" value="P:non-canonical Wnt signaling pathway"/>
    <property type="evidence" value="ECO:0007669"/>
    <property type="project" value="TreeGrafter"/>
</dbReference>
<evidence type="ECO:0000256" key="10">
    <source>
        <dbReference type="PROSITE-ProRule" id="PRU00090"/>
    </source>
</evidence>
<keyword evidence="7" id="KW-0221">Differentiation</keyword>
<dbReference type="FunFam" id="1.10.2000.10:FF:000005">
    <property type="entry name" value="secreted frizzled-related protein 4"/>
    <property type="match status" value="1"/>
</dbReference>
<dbReference type="GO" id="GO:0005737">
    <property type="term" value="C:cytoplasm"/>
    <property type="evidence" value="ECO:0007669"/>
    <property type="project" value="TreeGrafter"/>
</dbReference>
<comment type="caution">
    <text evidence="15">The sequence shown here is derived from an EMBL/GenBank/DDBJ whole genome shotgun (WGS) entry which is preliminary data.</text>
</comment>
<dbReference type="AlphaFoldDB" id="A0A2G8JVZ8"/>
<comment type="subcellular location">
    <subcellularLocation>
        <location evidence="1">Secreted</location>
    </subcellularLocation>
</comment>
<dbReference type="InterPro" id="IPR001134">
    <property type="entry name" value="Netrin_domain"/>
</dbReference>
<evidence type="ECO:0000256" key="9">
    <source>
        <dbReference type="ARBA" id="ARBA00023180"/>
    </source>
</evidence>
<dbReference type="Pfam" id="PF01759">
    <property type="entry name" value="NTR"/>
    <property type="match status" value="1"/>
</dbReference>
<dbReference type="Gene3D" id="1.10.2000.10">
    <property type="entry name" value="Frizzled cysteine-rich domain"/>
    <property type="match status" value="1"/>
</dbReference>
<evidence type="ECO:0000256" key="11">
    <source>
        <dbReference type="SAM" id="MobiDB-lite"/>
    </source>
</evidence>
<dbReference type="PROSITE" id="PS50038">
    <property type="entry name" value="FZ"/>
    <property type="match status" value="1"/>
</dbReference>
<reference evidence="15 16" key="1">
    <citation type="journal article" date="2017" name="PLoS Biol.">
        <title>The sea cucumber genome provides insights into morphological evolution and visceral regeneration.</title>
        <authorList>
            <person name="Zhang X."/>
            <person name="Sun L."/>
            <person name="Yuan J."/>
            <person name="Sun Y."/>
            <person name="Gao Y."/>
            <person name="Zhang L."/>
            <person name="Li S."/>
            <person name="Dai H."/>
            <person name="Hamel J.F."/>
            <person name="Liu C."/>
            <person name="Yu Y."/>
            <person name="Liu S."/>
            <person name="Lin W."/>
            <person name="Guo K."/>
            <person name="Jin S."/>
            <person name="Xu P."/>
            <person name="Storey K.B."/>
            <person name="Huan P."/>
            <person name="Zhang T."/>
            <person name="Zhou Y."/>
            <person name="Zhang J."/>
            <person name="Lin C."/>
            <person name="Li X."/>
            <person name="Xing L."/>
            <person name="Huo D."/>
            <person name="Sun M."/>
            <person name="Wang L."/>
            <person name="Mercier A."/>
            <person name="Li F."/>
            <person name="Yang H."/>
            <person name="Xiang J."/>
        </authorList>
    </citation>
    <scope>NUCLEOTIDE SEQUENCE [LARGE SCALE GENOMIC DNA]</scope>
    <source>
        <strain evidence="15">Shaxun</strain>
        <tissue evidence="15">Muscle</tissue>
    </source>
</reference>
<evidence type="ECO:0000256" key="4">
    <source>
        <dbReference type="ARBA" id="ARBA00022525"/>
    </source>
</evidence>
<evidence type="ECO:0000256" key="3">
    <source>
        <dbReference type="ARBA" id="ARBA00022473"/>
    </source>
</evidence>
<keyword evidence="9" id="KW-0325">Glycoprotein</keyword>
<feature type="signal peptide" evidence="12">
    <location>
        <begin position="1"/>
        <end position="28"/>
    </location>
</feature>
<proteinExistence type="inferred from homology"/>
<evidence type="ECO:0000313" key="16">
    <source>
        <dbReference type="Proteomes" id="UP000230750"/>
    </source>
</evidence>
<feature type="disulfide bond" evidence="10">
    <location>
        <begin position="112"/>
        <end position="136"/>
    </location>
</feature>
<organism evidence="15 16">
    <name type="scientific">Stichopus japonicus</name>
    <name type="common">Sea cucumber</name>
    <dbReference type="NCBI Taxonomy" id="307972"/>
    <lineage>
        <taxon>Eukaryota</taxon>
        <taxon>Metazoa</taxon>
        <taxon>Echinodermata</taxon>
        <taxon>Eleutherozoa</taxon>
        <taxon>Echinozoa</taxon>
        <taxon>Holothuroidea</taxon>
        <taxon>Aspidochirotacea</taxon>
        <taxon>Aspidochirotida</taxon>
        <taxon>Stichopodidae</taxon>
        <taxon>Apostichopus</taxon>
    </lineage>
</organism>
<evidence type="ECO:0000256" key="12">
    <source>
        <dbReference type="SAM" id="SignalP"/>
    </source>
</evidence>
<feature type="domain" description="NTR" evidence="14">
    <location>
        <begin position="202"/>
        <end position="332"/>
    </location>
</feature>
<feature type="disulfide bond" evidence="10">
    <location>
        <begin position="40"/>
        <end position="86"/>
    </location>
</feature>
<keyword evidence="3" id="KW-0217">Developmental protein</keyword>
<dbReference type="GO" id="GO:0017147">
    <property type="term" value="F:Wnt-protein binding"/>
    <property type="evidence" value="ECO:0007669"/>
    <property type="project" value="TreeGrafter"/>
</dbReference>
<dbReference type="GO" id="GO:0060070">
    <property type="term" value="P:canonical Wnt signaling pathway"/>
    <property type="evidence" value="ECO:0007669"/>
    <property type="project" value="TreeGrafter"/>
</dbReference>
<dbReference type="SUPFAM" id="SSF50242">
    <property type="entry name" value="TIMP-like"/>
    <property type="match status" value="1"/>
</dbReference>
<dbReference type="GO" id="GO:0030154">
    <property type="term" value="P:cell differentiation"/>
    <property type="evidence" value="ECO:0007669"/>
    <property type="project" value="UniProtKB-KW"/>
</dbReference>
<dbReference type="SUPFAM" id="SSF63501">
    <property type="entry name" value="Frizzled cysteine-rich domain"/>
    <property type="match status" value="1"/>
</dbReference>
<feature type="domain" description="FZ" evidence="13">
    <location>
        <begin position="27"/>
        <end position="150"/>
    </location>
</feature>
<dbReference type="PANTHER" id="PTHR11309">
    <property type="entry name" value="FRIZZLED"/>
    <property type="match status" value="1"/>
</dbReference>
<dbReference type="InterPro" id="IPR015526">
    <property type="entry name" value="Frizzled/SFRP"/>
</dbReference>
<dbReference type="InterPro" id="IPR020067">
    <property type="entry name" value="Frizzled_dom"/>
</dbReference>
<feature type="region of interest" description="Disordered" evidence="11">
    <location>
        <begin position="158"/>
        <end position="194"/>
    </location>
</feature>
<dbReference type="Pfam" id="PF01392">
    <property type="entry name" value="Fz"/>
    <property type="match status" value="1"/>
</dbReference>
<evidence type="ECO:0000256" key="5">
    <source>
        <dbReference type="ARBA" id="ARBA00022687"/>
    </source>
</evidence>
<dbReference type="STRING" id="307972.A0A2G8JVZ8"/>
<dbReference type="SMART" id="SM00643">
    <property type="entry name" value="C345C"/>
    <property type="match status" value="1"/>
</dbReference>
<evidence type="ECO:0000313" key="15">
    <source>
        <dbReference type="EMBL" id="PIK39899.1"/>
    </source>
</evidence>
<dbReference type="Proteomes" id="UP000230750">
    <property type="component" value="Unassembled WGS sequence"/>
</dbReference>
<keyword evidence="8 10" id="KW-1015">Disulfide bond</keyword>
<keyword evidence="16" id="KW-1185">Reference proteome</keyword>
<feature type="compositionally biased region" description="Polar residues" evidence="11">
    <location>
        <begin position="175"/>
        <end position="188"/>
    </location>
</feature>
<protein>
    <submittedName>
        <fullName evidence="15">Putative secreted frizzled-related protein 3-like</fullName>
    </submittedName>
</protein>
<gene>
    <name evidence="15" type="ORF">BSL78_23248</name>
</gene>
<feature type="chain" id="PRO_5013634439" evidence="12">
    <location>
        <begin position="29"/>
        <end position="339"/>
    </location>
</feature>
<feature type="compositionally biased region" description="Low complexity" evidence="11">
    <location>
        <begin position="165"/>
        <end position="174"/>
    </location>
</feature>
<name>A0A2G8JVZ8_STIJA</name>
<feature type="disulfide bond" evidence="10">
    <location>
        <begin position="32"/>
        <end position="93"/>
    </location>
</feature>
<dbReference type="EMBL" id="MRZV01001188">
    <property type="protein sequence ID" value="PIK39899.1"/>
    <property type="molecule type" value="Genomic_DNA"/>
</dbReference>
<dbReference type="Gene3D" id="2.40.50.120">
    <property type="match status" value="1"/>
</dbReference>
<comment type="similarity">
    <text evidence="2">Belongs to the secreted frizzled-related protein (sFRP) family.</text>
</comment>
<accession>A0A2G8JVZ8</accession>
<dbReference type="PANTHER" id="PTHR11309:SF96">
    <property type="entry name" value="SECRETED FRIZZLED-RELATED PROTEIN 3"/>
    <property type="match status" value="1"/>
</dbReference>
<evidence type="ECO:0000259" key="14">
    <source>
        <dbReference type="PROSITE" id="PS50189"/>
    </source>
</evidence>
<dbReference type="PROSITE" id="PS50189">
    <property type="entry name" value="NTR"/>
    <property type="match status" value="1"/>
</dbReference>
<dbReference type="OrthoDB" id="5946121at2759"/>
<comment type="caution">
    <text evidence="10">Lacks conserved residue(s) required for the propagation of feature annotation.</text>
</comment>
<dbReference type="InterPro" id="IPR008993">
    <property type="entry name" value="TIMP-like_OB-fold"/>
</dbReference>
<keyword evidence="4" id="KW-0964">Secreted</keyword>
<evidence type="ECO:0000256" key="8">
    <source>
        <dbReference type="ARBA" id="ARBA00023157"/>
    </source>
</evidence>
<dbReference type="InterPro" id="IPR036790">
    <property type="entry name" value="Frizzled_dom_sf"/>
</dbReference>
<evidence type="ECO:0000256" key="2">
    <source>
        <dbReference type="ARBA" id="ARBA00010054"/>
    </source>
</evidence>
<evidence type="ECO:0000256" key="6">
    <source>
        <dbReference type="ARBA" id="ARBA00022729"/>
    </source>
</evidence>